<gene>
    <name evidence="2" type="ORF">IEO21_00253</name>
</gene>
<accession>A0A8H7PBJ8</accession>
<dbReference type="EMBL" id="JADOXO010000002">
    <property type="protein sequence ID" value="KAF9821823.1"/>
    <property type="molecule type" value="Genomic_DNA"/>
</dbReference>
<sequence>MERSEMGEHADADDVSMNSQEAPTPVREETSLTDENDENPGGTSGGSVESDCDDSYDVAIPHAFALSPTASVEQLSFFAEPKEHQALSQLVRRPASLSANVQVTERKLSLLVHTSASTLPLRVVLDDEHVLDPEIKSTGHEGVYVMNLYPPAGFERSSKLTVSLS</sequence>
<proteinExistence type="predicted"/>
<feature type="compositionally biased region" description="Basic and acidic residues" evidence="1">
    <location>
        <begin position="1"/>
        <end position="12"/>
    </location>
</feature>
<organism evidence="2 3">
    <name type="scientific">Rhodonia placenta</name>
    <dbReference type="NCBI Taxonomy" id="104341"/>
    <lineage>
        <taxon>Eukaryota</taxon>
        <taxon>Fungi</taxon>
        <taxon>Dikarya</taxon>
        <taxon>Basidiomycota</taxon>
        <taxon>Agaricomycotina</taxon>
        <taxon>Agaricomycetes</taxon>
        <taxon>Polyporales</taxon>
        <taxon>Adustoporiaceae</taxon>
        <taxon>Rhodonia</taxon>
    </lineage>
</organism>
<dbReference type="AlphaFoldDB" id="A0A8H7PBJ8"/>
<protein>
    <submittedName>
        <fullName evidence="2">Uncharacterized protein</fullName>
    </submittedName>
</protein>
<dbReference type="Proteomes" id="UP000639403">
    <property type="component" value="Unassembled WGS sequence"/>
</dbReference>
<name>A0A8H7PBJ8_9APHY</name>
<feature type="region of interest" description="Disordered" evidence="1">
    <location>
        <begin position="1"/>
        <end position="53"/>
    </location>
</feature>
<comment type="caution">
    <text evidence="2">The sequence shown here is derived from an EMBL/GenBank/DDBJ whole genome shotgun (WGS) entry which is preliminary data.</text>
</comment>
<reference evidence="2" key="1">
    <citation type="submission" date="2020-11" db="EMBL/GenBank/DDBJ databases">
        <authorList>
            <person name="Koelle M."/>
            <person name="Horta M.A.C."/>
            <person name="Nowrousian M."/>
            <person name="Ohm R.A."/>
            <person name="Benz P."/>
            <person name="Pilgard A."/>
        </authorList>
    </citation>
    <scope>NUCLEOTIDE SEQUENCE</scope>
    <source>
        <strain evidence="2">FPRL280</strain>
    </source>
</reference>
<evidence type="ECO:0000313" key="3">
    <source>
        <dbReference type="Proteomes" id="UP000639403"/>
    </source>
</evidence>
<evidence type="ECO:0000313" key="2">
    <source>
        <dbReference type="EMBL" id="KAF9821823.1"/>
    </source>
</evidence>
<reference evidence="2" key="2">
    <citation type="journal article" name="Front. Microbiol.">
        <title>Degradative Capacity of Two Strains of Rhodonia placenta: From Phenotype to Genotype.</title>
        <authorList>
            <person name="Kolle M."/>
            <person name="Horta M.A.C."/>
            <person name="Nowrousian M."/>
            <person name="Ohm R.A."/>
            <person name="Benz J.P."/>
            <person name="Pilgard A."/>
        </authorList>
    </citation>
    <scope>NUCLEOTIDE SEQUENCE</scope>
    <source>
        <strain evidence="2">FPRL280</strain>
    </source>
</reference>
<evidence type="ECO:0000256" key="1">
    <source>
        <dbReference type="SAM" id="MobiDB-lite"/>
    </source>
</evidence>